<sequence length="301" mass="33754">MHRDFRIKDIPTLTKKTYSVWLGGDPWRSSAVIAYYSILSLPPLLVLLINLVGVFYGTEIVQGRLTNEIASVLGLDTAEFIQDMVTESLIEDKSTVSTIVGIAMLIFGATGVFYQMQISLNQVWLVTEEDKGKIKNIIIDRARSFAFILTIGFLLLISFVLTALLSTFTEYLEFFFPDTMLVIAYLLDVIISLGFITVLFALMFKYLPDTKVTWHMVWKGAFISSALFALGKYLLALYFSKLEPGSAYGAAGTVVLILLWVSYSSLILFFGAAFTKAYADHYGLTLKKNNPDKTPEKEMEK</sequence>
<dbReference type="PIRSF" id="PIRSF035875">
    <property type="entry name" value="RNase_BN"/>
    <property type="match status" value="1"/>
</dbReference>
<feature type="transmembrane region" description="Helical" evidence="6">
    <location>
        <begin position="216"/>
        <end position="235"/>
    </location>
</feature>
<dbReference type="Proteomes" id="UP001500507">
    <property type="component" value="Unassembled WGS sequence"/>
</dbReference>
<feature type="transmembrane region" description="Helical" evidence="6">
    <location>
        <begin position="94"/>
        <end position="114"/>
    </location>
</feature>
<dbReference type="EMBL" id="BAAAFG010000015">
    <property type="protein sequence ID" value="GAA0872489.1"/>
    <property type="molecule type" value="Genomic_DNA"/>
</dbReference>
<evidence type="ECO:0000256" key="4">
    <source>
        <dbReference type="ARBA" id="ARBA00022989"/>
    </source>
</evidence>
<feature type="transmembrane region" description="Helical" evidence="6">
    <location>
        <begin position="33"/>
        <end position="56"/>
    </location>
</feature>
<name>A0ABN1MH98_9FLAO</name>
<organism evidence="7 8">
    <name type="scientific">Gangjinia marincola</name>
    <dbReference type="NCBI Taxonomy" id="578463"/>
    <lineage>
        <taxon>Bacteria</taxon>
        <taxon>Pseudomonadati</taxon>
        <taxon>Bacteroidota</taxon>
        <taxon>Flavobacteriia</taxon>
        <taxon>Flavobacteriales</taxon>
        <taxon>Flavobacteriaceae</taxon>
        <taxon>Gangjinia</taxon>
    </lineage>
</organism>
<comment type="subcellular location">
    <subcellularLocation>
        <location evidence="1">Cell membrane</location>
        <topology evidence="1">Multi-pass membrane protein</topology>
    </subcellularLocation>
</comment>
<keyword evidence="4 6" id="KW-1133">Transmembrane helix</keyword>
<evidence type="ECO:0000256" key="1">
    <source>
        <dbReference type="ARBA" id="ARBA00004651"/>
    </source>
</evidence>
<dbReference type="PANTHER" id="PTHR30213">
    <property type="entry name" value="INNER MEMBRANE PROTEIN YHJD"/>
    <property type="match status" value="1"/>
</dbReference>
<evidence type="ECO:0000313" key="7">
    <source>
        <dbReference type="EMBL" id="GAA0872489.1"/>
    </source>
</evidence>
<accession>A0ABN1MH98</accession>
<evidence type="ECO:0000256" key="3">
    <source>
        <dbReference type="ARBA" id="ARBA00022692"/>
    </source>
</evidence>
<keyword evidence="2" id="KW-1003">Cell membrane</keyword>
<feature type="transmembrane region" description="Helical" evidence="6">
    <location>
        <begin position="145"/>
        <end position="168"/>
    </location>
</feature>
<evidence type="ECO:0000256" key="6">
    <source>
        <dbReference type="SAM" id="Phobius"/>
    </source>
</evidence>
<dbReference type="InterPro" id="IPR017039">
    <property type="entry name" value="Virul_fac_BrkB"/>
</dbReference>
<keyword evidence="3 6" id="KW-0812">Transmembrane</keyword>
<evidence type="ECO:0000256" key="2">
    <source>
        <dbReference type="ARBA" id="ARBA00022475"/>
    </source>
</evidence>
<feature type="transmembrane region" description="Helical" evidence="6">
    <location>
        <begin position="180"/>
        <end position="204"/>
    </location>
</feature>
<keyword evidence="8" id="KW-1185">Reference proteome</keyword>
<evidence type="ECO:0000256" key="5">
    <source>
        <dbReference type="ARBA" id="ARBA00023136"/>
    </source>
</evidence>
<evidence type="ECO:0000313" key="8">
    <source>
        <dbReference type="Proteomes" id="UP001500507"/>
    </source>
</evidence>
<feature type="transmembrane region" description="Helical" evidence="6">
    <location>
        <begin position="247"/>
        <end position="274"/>
    </location>
</feature>
<dbReference type="RefSeq" id="WP_343765921.1">
    <property type="nucleotide sequence ID" value="NZ_BAAAFG010000015.1"/>
</dbReference>
<gene>
    <name evidence="7" type="ORF">GCM10009117_16360</name>
</gene>
<comment type="caution">
    <text evidence="7">The sequence shown here is derived from an EMBL/GenBank/DDBJ whole genome shotgun (WGS) entry which is preliminary data.</text>
</comment>
<dbReference type="Pfam" id="PF03631">
    <property type="entry name" value="Virul_fac_BrkB"/>
    <property type="match status" value="1"/>
</dbReference>
<keyword evidence="5 6" id="KW-0472">Membrane</keyword>
<reference evidence="7 8" key="1">
    <citation type="journal article" date="2019" name="Int. J. Syst. Evol. Microbiol.">
        <title>The Global Catalogue of Microorganisms (GCM) 10K type strain sequencing project: providing services to taxonomists for standard genome sequencing and annotation.</title>
        <authorList>
            <consortium name="The Broad Institute Genomics Platform"/>
            <consortium name="The Broad Institute Genome Sequencing Center for Infectious Disease"/>
            <person name="Wu L."/>
            <person name="Ma J."/>
        </authorList>
    </citation>
    <scope>NUCLEOTIDE SEQUENCE [LARGE SCALE GENOMIC DNA]</scope>
    <source>
        <strain evidence="7 8">JCM 16082</strain>
    </source>
</reference>
<protein>
    <submittedName>
        <fullName evidence="7">Uncharacterized protein</fullName>
    </submittedName>
</protein>
<dbReference type="PANTHER" id="PTHR30213:SF1">
    <property type="entry name" value="INNER MEMBRANE PROTEIN YHJD"/>
    <property type="match status" value="1"/>
</dbReference>
<proteinExistence type="predicted"/>